<gene>
    <name evidence="3" type="ORF">Cvel_34843</name>
</gene>
<dbReference type="EMBL" id="CDMZ01004774">
    <property type="protein sequence ID" value="CEM50859.1"/>
    <property type="molecule type" value="Genomic_DNA"/>
</dbReference>
<proteinExistence type="predicted"/>
<sequence length="178" mass="19542">MDSSRMSRDKGADGYHEGASEKTSHRLSKLHKMISNRKGLMRVLSPSVCVSILVSVLFVVIGSLVKLQFTVEEKFGSKAIFSACRLEGKRLYISRFRMPVYRKLQSPFSGGVVAVDGSESIKAEIETHLGAPLDKAYAMQAMHVSLADVSTEGGETYVEGMVFDDTGRLRAATGVYWV</sequence>
<keyword evidence="2" id="KW-0472">Membrane</keyword>
<feature type="region of interest" description="Disordered" evidence="1">
    <location>
        <begin position="1"/>
        <end position="26"/>
    </location>
</feature>
<name>A0A0G4I1U3_9ALVE</name>
<feature type="transmembrane region" description="Helical" evidence="2">
    <location>
        <begin position="43"/>
        <end position="65"/>
    </location>
</feature>
<protein>
    <submittedName>
        <fullName evidence="3">Uncharacterized protein</fullName>
    </submittedName>
</protein>
<evidence type="ECO:0000256" key="2">
    <source>
        <dbReference type="SAM" id="Phobius"/>
    </source>
</evidence>
<organism evidence="3">
    <name type="scientific">Chromera velia CCMP2878</name>
    <dbReference type="NCBI Taxonomy" id="1169474"/>
    <lineage>
        <taxon>Eukaryota</taxon>
        <taxon>Sar</taxon>
        <taxon>Alveolata</taxon>
        <taxon>Colpodellida</taxon>
        <taxon>Chromeraceae</taxon>
        <taxon>Chromera</taxon>
    </lineage>
</organism>
<reference evidence="3" key="1">
    <citation type="submission" date="2014-11" db="EMBL/GenBank/DDBJ databases">
        <authorList>
            <person name="Otto D Thomas"/>
            <person name="Naeem Raeece"/>
        </authorList>
    </citation>
    <scope>NUCLEOTIDE SEQUENCE</scope>
</reference>
<keyword evidence="2" id="KW-1133">Transmembrane helix</keyword>
<feature type="non-terminal residue" evidence="3">
    <location>
        <position position="178"/>
    </location>
</feature>
<feature type="compositionally biased region" description="Basic and acidic residues" evidence="1">
    <location>
        <begin position="1"/>
        <end position="24"/>
    </location>
</feature>
<evidence type="ECO:0000256" key="1">
    <source>
        <dbReference type="SAM" id="MobiDB-lite"/>
    </source>
</evidence>
<evidence type="ECO:0000313" key="3">
    <source>
        <dbReference type="EMBL" id="CEM50859.1"/>
    </source>
</evidence>
<dbReference type="AlphaFoldDB" id="A0A0G4I1U3"/>
<keyword evidence="2" id="KW-0812">Transmembrane</keyword>
<accession>A0A0G4I1U3</accession>